<dbReference type="RefSeq" id="WP_010624427.1">
    <property type="nucleotide sequence ID" value="NZ_AZFA01000025.1"/>
</dbReference>
<proteinExistence type="predicted"/>
<keyword evidence="4" id="KW-1185">Reference proteome</keyword>
<keyword evidence="1" id="KW-0732">Signal</keyword>
<dbReference type="STRING" id="1423815.FC27_GL001238"/>
<evidence type="ECO:0000259" key="2">
    <source>
        <dbReference type="Pfam" id="PF13731"/>
    </source>
</evidence>
<dbReference type="AlphaFoldDB" id="A0A0R1S9P7"/>
<feature type="chain" id="PRO_5006410406" description="WxL domain-containing protein" evidence="1">
    <location>
        <begin position="30"/>
        <end position="263"/>
    </location>
</feature>
<dbReference type="OrthoDB" id="2149740at2"/>
<dbReference type="EMBL" id="AZFA01000025">
    <property type="protein sequence ID" value="KRL65869.1"/>
    <property type="molecule type" value="Genomic_DNA"/>
</dbReference>
<evidence type="ECO:0000313" key="3">
    <source>
        <dbReference type="EMBL" id="KRL65869.1"/>
    </source>
</evidence>
<feature type="domain" description="WxL" evidence="2">
    <location>
        <begin position="63"/>
        <end position="244"/>
    </location>
</feature>
<dbReference type="InterPro" id="IPR027994">
    <property type="entry name" value="WxL_dom"/>
</dbReference>
<dbReference type="PATRIC" id="fig|1423815.3.peg.1269"/>
<evidence type="ECO:0000313" key="4">
    <source>
        <dbReference type="Proteomes" id="UP000051647"/>
    </source>
</evidence>
<organism evidence="3 4">
    <name type="scientific">Companilactobacillus versmoldensis DSM 14857 = KCTC 3814</name>
    <dbReference type="NCBI Taxonomy" id="1423815"/>
    <lineage>
        <taxon>Bacteria</taxon>
        <taxon>Bacillati</taxon>
        <taxon>Bacillota</taxon>
        <taxon>Bacilli</taxon>
        <taxon>Lactobacillales</taxon>
        <taxon>Lactobacillaceae</taxon>
        <taxon>Companilactobacillus</taxon>
    </lineage>
</organism>
<comment type="caution">
    <text evidence="3">The sequence shown here is derived from an EMBL/GenBank/DDBJ whole genome shotgun (WGS) entry which is preliminary data.</text>
</comment>
<accession>A0A0R1S9P7</accession>
<dbReference type="Proteomes" id="UP000051647">
    <property type="component" value="Unassembled WGS sequence"/>
</dbReference>
<dbReference type="Pfam" id="PF13731">
    <property type="entry name" value="WxL"/>
    <property type="match status" value="1"/>
</dbReference>
<feature type="signal peptide" evidence="1">
    <location>
        <begin position="1"/>
        <end position="29"/>
    </location>
</feature>
<evidence type="ECO:0000256" key="1">
    <source>
        <dbReference type="SAM" id="SignalP"/>
    </source>
</evidence>
<gene>
    <name evidence="3" type="ORF">FC27_GL001238</name>
</gene>
<reference evidence="3 4" key="1">
    <citation type="journal article" date="2015" name="Genome Announc.">
        <title>Expanding the biotechnology potential of lactobacilli through comparative genomics of 213 strains and associated genera.</title>
        <authorList>
            <person name="Sun Z."/>
            <person name="Harris H.M."/>
            <person name="McCann A."/>
            <person name="Guo C."/>
            <person name="Argimon S."/>
            <person name="Zhang W."/>
            <person name="Yang X."/>
            <person name="Jeffery I.B."/>
            <person name="Cooney J.C."/>
            <person name="Kagawa T.F."/>
            <person name="Liu W."/>
            <person name="Song Y."/>
            <person name="Salvetti E."/>
            <person name="Wrobel A."/>
            <person name="Rasinkangas P."/>
            <person name="Parkhill J."/>
            <person name="Rea M.C."/>
            <person name="O'Sullivan O."/>
            <person name="Ritari J."/>
            <person name="Douillard F.P."/>
            <person name="Paul Ross R."/>
            <person name="Yang R."/>
            <person name="Briner A.E."/>
            <person name="Felis G.E."/>
            <person name="de Vos W.M."/>
            <person name="Barrangou R."/>
            <person name="Klaenhammer T.R."/>
            <person name="Caufield P.W."/>
            <person name="Cui Y."/>
            <person name="Zhang H."/>
            <person name="O'Toole P.W."/>
        </authorList>
    </citation>
    <scope>NUCLEOTIDE SEQUENCE [LARGE SCALE GENOMIC DNA]</scope>
    <source>
        <strain evidence="3 4">DSM 14857</strain>
    </source>
</reference>
<protein>
    <recommendedName>
        <fullName evidence="2">WxL domain-containing protein</fullName>
    </recommendedName>
</protein>
<name>A0A0R1S9P7_9LACO</name>
<sequence>MKITRTALVSSIAAVGMVIGGIAPTTVNAADATELNLNNGKLITSTKENAGQAYSTANVTVISGFLTLEKVPNFSFVKAQAGTDTKLDTSNKLETSNKALNDDGNNQGLLQITESRSGTENKGFDLTAQLGEFKESDGKAATLKDGSKESAFSLKLNSVKATNLSDKNSNMTTKEANLVAGGDAASVLSAKAGNGAGTYQAMFTDPSSALLKVSKDLVTSSSSTTNGGQNVTSYTGQITWTLTAKAAGATEKPDGNAPQTPAA</sequence>